<accession>A0A5K3G7F2</accession>
<organism evidence="1">
    <name type="scientific">Mesocestoides corti</name>
    <name type="common">Flatworm</name>
    <dbReference type="NCBI Taxonomy" id="53468"/>
    <lineage>
        <taxon>Eukaryota</taxon>
        <taxon>Metazoa</taxon>
        <taxon>Spiralia</taxon>
        <taxon>Lophotrochozoa</taxon>
        <taxon>Platyhelminthes</taxon>
        <taxon>Cestoda</taxon>
        <taxon>Eucestoda</taxon>
        <taxon>Cyclophyllidea</taxon>
        <taxon>Mesocestoididae</taxon>
        <taxon>Mesocestoides</taxon>
    </lineage>
</organism>
<reference evidence="1" key="1">
    <citation type="submission" date="2019-11" db="UniProtKB">
        <authorList>
            <consortium name="WormBaseParasite"/>
        </authorList>
    </citation>
    <scope>IDENTIFICATION</scope>
</reference>
<proteinExistence type="predicted"/>
<evidence type="ECO:0000313" key="1">
    <source>
        <dbReference type="WBParaSite" id="MCU_014444-RA"/>
    </source>
</evidence>
<name>A0A5K3G7F2_MESCO</name>
<dbReference type="WBParaSite" id="MCU_014444-RA">
    <property type="protein sequence ID" value="MCU_014444-RA"/>
    <property type="gene ID" value="MCU_014444"/>
</dbReference>
<sequence length="93" mass="10372">MPPESQRRSGECDTAVVQREAQCARVTSPQIYAVLQAQVENGCCRQVLYPIQIDLRSNASSVINSSTGHLNAKNRLIQFCRKLLRDVPTTKRG</sequence>
<dbReference type="AlphaFoldDB" id="A0A5K3G7F2"/>
<protein>
    <submittedName>
        <fullName evidence="1">Uncharacterized protein</fullName>
    </submittedName>
</protein>